<dbReference type="PANTHER" id="PTHR30572">
    <property type="entry name" value="MEMBRANE COMPONENT OF TRANSPORTER-RELATED"/>
    <property type="match status" value="1"/>
</dbReference>
<feature type="transmembrane region" description="Helical" evidence="7">
    <location>
        <begin position="501"/>
        <end position="522"/>
    </location>
</feature>
<evidence type="ECO:0000313" key="11">
    <source>
        <dbReference type="Proteomes" id="UP001484239"/>
    </source>
</evidence>
<keyword evidence="2" id="KW-1003">Cell membrane</keyword>
<keyword evidence="3 7" id="KW-0812">Transmembrane</keyword>
<evidence type="ECO:0000256" key="5">
    <source>
        <dbReference type="ARBA" id="ARBA00023136"/>
    </source>
</evidence>
<evidence type="ECO:0000256" key="7">
    <source>
        <dbReference type="SAM" id="Phobius"/>
    </source>
</evidence>
<name>A0ABU9E4X2_9BACT</name>
<proteinExistence type="inferred from homology"/>
<dbReference type="RefSeq" id="WP_405286184.1">
    <property type="nucleotide sequence ID" value="NZ_JBBHLI010000001.1"/>
</dbReference>
<organism evidence="10 11">
    <name type="scientific">Gaopeijia maritima</name>
    <dbReference type="NCBI Taxonomy" id="3119007"/>
    <lineage>
        <taxon>Bacteria</taxon>
        <taxon>Pseudomonadati</taxon>
        <taxon>Gemmatimonadota</taxon>
        <taxon>Longimicrobiia</taxon>
        <taxon>Gaopeijiales</taxon>
        <taxon>Gaopeijiaceae</taxon>
        <taxon>Gaopeijia</taxon>
    </lineage>
</organism>
<protein>
    <submittedName>
        <fullName evidence="10">ABC transporter permease</fullName>
    </submittedName>
</protein>
<dbReference type="InterPro" id="IPR003838">
    <property type="entry name" value="ABC3_permease_C"/>
</dbReference>
<feature type="transmembrane region" description="Helical" evidence="7">
    <location>
        <begin position="448"/>
        <end position="471"/>
    </location>
</feature>
<keyword evidence="11" id="KW-1185">Reference proteome</keyword>
<feature type="domain" description="ABC3 transporter permease C-terminal" evidence="8">
    <location>
        <begin position="769"/>
        <end position="882"/>
    </location>
</feature>
<accession>A0ABU9E4X2</accession>
<comment type="caution">
    <text evidence="10">The sequence shown here is derived from an EMBL/GenBank/DDBJ whole genome shotgun (WGS) entry which is preliminary data.</text>
</comment>
<feature type="transmembrane region" description="Helical" evidence="7">
    <location>
        <begin position="765"/>
        <end position="790"/>
    </location>
</feature>
<comment type="similarity">
    <text evidence="6">Belongs to the ABC-4 integral membrane protein family.</text>
</comment>
<evidence type="ECO:0000313" key="10">
    <source>
        <dbReference type="EMBL" id="MEK9499596.1"/>
    </source>
</evidence>
<feature type="transmembrane region" description="Helical" evidence="7">
    <location>
        <begin position="100"/>
        <end position="122"/>
    </location>
</feature>
<keyword evidence="5 7" id="KW-0472">Membrane</keyword>
<comment type="subcellular location">
    <subcellularLocation>
        <location evidence="1">Cell membrane</location>
        <topology evidence="1">Multi-pass membrane protein</topology>
    </subcellularLocation>
</comment>
<evidence type="ECO:0000259" key="9">
    <source>
        <dbReference type="Pfam" id="PF12704"/>
    </source>
</evidence>
<dbReference type="InterPro" id="IPR050250">
    <property type="entry name" value="Macrolide_Exporter_MacB"/>
</dbReference>
<dbReference type="EMBL" id="JBBHLI010000001">
    <property type="protein sequence ID" value="MEK9499596.1"/>
    <property type="molecule type" value="Genomic_DNA"/>
</dbReference>
<evidence type="ECO:0000256" key="2">
    <source>
        <dbReference type="ARBA" id="ARBA00022475"/>
    </source>
</evidence>
<feature type="transmembrane region" description="Helical" evidence="7">
    <location>
        <begin position="355"/>
        <end position="381"/>
    </location>
</feature>
<dbReference type="Pfam" id="PF12704">
    <property type="entry name" value="MacB_PCD"/>
    <property type="match status" value="2"/>
</dbReference>
<evidence type="ECO:0000256" key="1">
    <source>
        <dbReference type="ARBA" id="ARBA00004651"/>
    </source>
</evidence>
<feature type="domain" description="MacB-like periplasmic core" evidence="9">
    <location>
        <begin position="505"/>
        <end position="705"/>
    </location>
</feature>
<dbReference type="PANTHER" id="PTHR30572:SF4">
    <property type="entry name" value="ABC TRANSPORTER PERMEASE YTRF"/>
    <property type="match status" value="1"/>
</dbReference>
<evidence type="ECO:0000256" key="4">
    <source>
        <dbReference type="ARBA" id="ARBA00022989"/>
    </source>
</evidence>
<feature type="transmembrane region" description="Helical" evidence="7">
    <location>
        <begin position="404"/>
        <end position="428"/>
    </location>
</feature>
<feature type="domain" description="ABC3 transporter permease C-terminal" evidence="8">
    <location>
        <begin position="364"/>
        <end position="479"/>
    </location>
</feature>
<evidence type="ECO:0000259" key="8">
    <source>
        <dbReference type="Pfam" id="PF02687"/>
    </source>
</evidence>
<evidence type="ECO:0000256" key="6">
    <source>
        <dbReference type="ARBA" id="ARBA00038076"/>
    </source>
</evidence>
<feature type="domain" description="MacB-like periplasmic core" evidence="9">
    <location>
        <begin position="103"/>
        <end position="314"/>
    </location>
</feature>
<keyword evidence="4 7" id="KW-1133">Transmembrane helix</keyword>
<dbReference type="Pfam" id="PF02687">
    <property type="entry name" value="FtsX"/>
    <property type="match status" value="2"/>
</dbReference>
<gene>
    <name evidence="10" type="ORF">WI372_01200</name>
</gene>
<dbReference type="Proteomes" id="UP001484239">
    <property type="component" value="Unassembled WGS sequence"/>
</dbReference>
<dbReference type="InterPro" id="IPR025857">
    <property type="entry name" value="MacB_PCD"/>
</dbReference>
<sequence length="889" mass="92921">MNPWPRRLLEALLTDDDWSREFLEALDHAWASEREGARLGATAWWLGRLMERDTVEFVARVRRRRSAAPSTGVRQRRWGMGGAIQDFAHAARSLARDRRVTASVVLTLALGIGANAALYGVADRLFLRGPAHVAAPSELVRVLLHFEAEGGAPARTGPFIPWNTSEAVASASGFAGITRYGFEERLAAAGDEARPARVATVDGAYFRVLGASPARGRWFAEASADDGLEVAVVSADFAARTFGSVERAMGRSVDLDGRSHPIVGVAPEGFSGPHLDPVDLWVPLDPDVTGNRNWLVVGRLADPDAGFAARERVADAADAAHRATDPGRFFQWAADGAVTLAPVGAGDDGARPPEVAIAAMLLGVSVLVLLIGVANVVNLLLARLSRRRREVAVRLALGIGRGRLARFLFIENLVLAGLSGLVALPVAWGAGGLLRSVLLPGVAWAGSALPWRVVALTVATTLATAVMVSLVPLARAGRTDLAGALRSGGRGAAGARGRLQLSLATAQITLSAALLLGAGLFLESFRTLRVTDLGVDADRIIALTLRESEPGAIPSPSAEEHALYLRALEALREAPGVEAAAVTLGLPFLYNFGLSVAVPGRDSVPELPGGGPWLSAVSADYFAATGTGILRGRGFTEAEVESGALVAVVSEAMARSLWPGEEVLGACLQVGSVDDPCSRVVGVAEDVHRTGYREPPSMQFYVPLAPGGGFGGMALVVRTASSSSGTIAGLRDRLDGLDPAVGFVDATVLQRVLDPQIRPWRMGAWVLGLAAGLALLVAVLGVYGVLSYLVERRRREMGVRIALGASGKGIRGLVLKQGLGAAGMGLLLGIGATVAAGRWIEPLLFETEVTDAGVLTAVVAILTVTATAACLLPAGRAARVEPILCLRDD</sequence>
<feature type="transmembrane region" description="Helical" evidence="7">
    <location>
        <begin position="852"/>
        <end position="872"/>
    </location>
</feature>
<feature type="transmembrane region" description="Helical" evidence="7">
    <location>
        <begin position="818"/>
        <end position="840"/>
    </location>
</feature>
<reference evidence="10 11" key="1">
    <citation type="submission" date="2024-02" db="EMBL/GenBank/DDBJ databases">
        <title>A novel Gemmatimonadota bacterium.</title>
        <authorList>
            <person name="Du Z.-J."/>
            <person name="Ye Y.-Q."/>
        </authorList>
    </citation>
    <scope>NUCLEOTIDE SEQUENCE [LARGE SCALE GENOMIC DNA]</scope>
    <source>
        <strain evidence="10 11">DH-20</strain>
    </source>
</reference>
<evidence type="ECO:0000256" key="3">
    <source>
        <dbReference type="ARBA" id="ARBA00022692"/>
    </source>
</evidence>